<dbReference type="SMART" id="SM00382">
    <property type="entry name" value="AAA"/>
    <property type="match status" value="1"/>
</dbReference>
<dbReference type="InterPro" id="IPR051396">
    <property type="entry name" value="Bact_Antivir_Def_Nuclease"/>
</dbReference>
<dbReference type="Pfam" id="PF13304">
    <property type="entry name" value="AAA_21"/>
    <property type="match status" value="1"/>
</dbReference>
<dbReference type="InterPro" id="IPR003593">
    <property type="entry name" value="AAA+_ATPase"/>
</dbReference>
<protein>
    <submittedName>
        <fullName evidence="2">Putative phage-related protein</fullName>
    </submittedName>
</protein>
<dbReference type="InterPro" id="IPR003959">
    <property type="entry name" value="ATPase_AAA_core"/>
</dbReference>
<comment type="caution">
    <text evidence="2">The sequence shown here is derived from an EMBL/GenBank/DDBJ whole genome shotgun (WGS) entry which is preliminary data.</text>
</comment>
<dbReference type="InterPro" id="IPR027417">
    <property type="entry name" value="P-loop_NTPase"/>
</dbReference>
<evidence type="ECO:0000313" key="3">
    <source>
        <dbReference type="Proteomes" id="UP000274212"/>
    </source>
</evidence>
<dbReference type="GO" id="GO:0005524">
    <property type="term" value="F:ATP binding"/>
    <property type="evidence" value="ECO:0007669"/>
    <property type="project" value="InterPro"/>
</dbReference>
<dbReference type="PANTHER" id="PTHR43581:SF4">
    <property type="entry name" value="ATP_GTP PHOSPHATASE"/>
    <property type="match status" value="1"/>
</dbReference>
<reference evidence="2 3" key="1">
    <citation type="submission" date="2018-08" db="EMBL/GenBank/DDBJ databases">
        <title>Recombination of ecologically and evolutionarily significant loci maintains genetic cohesion in the Pseudomonas syringae species complex.</title>
        <authorList>
            <person name="Dillon M."/>
            <person name="Thakur S."/>
            <person name="Almeida R.N.D."/>
            <person name="Weir B.S."/>
            <person name="Guttman D.S."/>
        </authorList>
    </citation>
    <scope>NUCLEOTIDE SEQUENCE [LARGE SCALE GENOMIC DNA]</scope>
    <source>
        <strain evidence="2 3">ICMP 9829</strain>
    </source>
</reference>
<dbReference type="EMBL" id="RBTT01000186">
    <property type="protein sequence ID" value="RMU08289.1"/>
    <property type="molecule type" value="Genomic_DNA"/>
</dbReference>
<proteinExistence type="predicted"/>
<dbReference type="AlphaFoldDB" id="A0A3M4UDV4"/>
<dbReference type="SUPFAM" id="SSF52540">
    <property type="entry name" value="P-loop containing nucleoside triphosphate hydrolases"/>
    <property type="match status" value="1"/>
</dbReference>
<evidence type="ECO:0000313" key="2">
    <source>
        <dbReference type="EMBL" id="RMU08289.1"/>
    </source>
</evidence>
<evidence type="ECO:0000259" key="1">
    <source>
        <dbReference type="SMART" id="SM00382"/>
    </source>
</evidence>
<sequence length="556" mass="62680">MDSSKGRRKDMEKDEVTVIFGTRNSLRNPLPVNTILIVPSNDDWNDFGLRTRIDISICLSEHDSPYETAAFIGFITNSKDEANGVIRLEEMLEGTSNIELPATDAHRFFTMLPSMDAYRALVIKYGPAKTVVALKAMRDLVTLNEFKNTSNWLDLAAQSEVFLKSFIRNAESYFAYKNAGSILRGLEYEEFGKLSETLHIQFQLQGRVNPHELTFRFSHNDDLPKRIAVVIGKNGVGKSQTLGRIVRAALSGDSSLTDGNVGGRVLVNRVLAFAPTNETGSVFPGDRRKRPRVWYRRFSLNRLGRIRKGLGVADQVIQTARSNEYIGEVARWDIFLNAIKAIDNWEQLSLPIRGSRQEALSFRRMRQGGEQQIIENFASIDLRREPVRMIDGVGYPLSSGEISFVRFAAQASLHVENGSLLLLDEPETHLHPNFISQFVSLLNSLLVQTGSAAIIATHSAYFVREVFQEQVSVLRTDKENFVTVERPMLRTFGADVGAISYFVFGEDEPSQLASALEAKLLRRFSTWDALYHRYKSELSLEVLGALRESMERKSLE</sequence>
<gene>
    <name evidence="2" type="ORF">ALP36_01996</name>
</gene>
<dbReference type="PANTHER" id="PTHR43581">
    <property type="entry name" value="ATP/GTP PHOSPHATASE"/>
    <property type="match status" value="1"/>
</dbReference>
<dbReference type="Proteomes" id="UP000274212">
    <property type="component" value="Unassembled WGS sequence"/>
</dbReference>
<organism evidence="2 3">
    <name type="scientific">Pseudomonas syringae pv. coriandricola</name>
    <dbReference type="NCBI Taxonomy" id="264453"/>
    <lineage>
        <taxon>Bacteria</taxon>
        <taxon>Pseudomonadati</taxon>
        <taxon>Pseudomonadota</taxon>
        <taxon>Gammaproteobacteria</taxon>
        <taxon>Pseudomonadales</taxon>
        <taxon>Pseudomonadaceae</taxon>
        <taxon>Pseudomonas</taxon>
    </lineage>
</organism>
<dbReference type="Gene3D" id="3.40.50.300">
    <property type="entry name" value="P-loop containing nucleotide triphosphate hydrolases"/>
    <property type="match status" value="1"/>
</dbReference>
<feature type="domain" description="AAA+ ATPase" evidence="1">
    <location>
        <begin position="224"/>
        <end position="477"/>
    </location>
</feature>
<name>A0A3M4UDV4_9PSED</name>
<dbReference type="GO" id="GO:0016887">
    <property type="term" value="F:ATP hydrolysis activity"/>
    <property type="evidence" value="ECO:0007669"/>
    <property type="project" value="InterPro"/>
</dbReference>
<accession>A0A3M4UDV4</accession>